<evidence type="ECO:0000259" key="5">
    <source>
        <dbReference type="PROSITE" id="PS50835"/>
    </source>
</evidence>
<dbReference type="InterPro" id="IPR007110">
    <property type="entry name" value="Ig-like_dom"/>
</dbReference>
<evidence type="ECO:0000313" key="6">
    <source>
        <dbReference type="EMBL" id="KAI8045917.1"/>
    </source>
</evidence>
<comment type="subcellular location">
    <subcellularLocation>
        <location evidence="1">Membrane</location>
        <topology evidence="1">Single-pass membrane protein</topology>
    </subcellularLocation>
</comment>
<accession>A0A9Q0BV70</accession>
<dbReference type="InterPro" id="IPR013783">
    <property type="entry name" value="Ig-like_fold"/>
</dbReference>
<dbReference type="PANTHER" id="PTHR21261:SF3">
    <property type="entry name" value="BEATEN PATH VII"/>
    <property type="match status" value="1"/>
</dbReference>
<evidence type="ECO:0000313" key="7">
    <source>
        <dbReference type="Proteomes" id="UP001059596"/>
    </source>
</evidence>
<keyword evidence="2" id="KW-0472">Membrane</keyword>
<dbReference type="EMBL" id="JAMKOV010000001">
    <property type="protein sequence ID" value="KAI8045917.1"/>
    <property type="molecule type" value="Genomic_DNA"/>
</dbReference>
<dbReference type="SMART" id="SM00409">
    <property type="entry name" value="IG"/>
    <property type="match status" value="1"/>
</dbReference>
<dbReference type="SUPFAM" id="SSF48726">
    <property type="entry name" value="Immunoglobulin"/>
    <property type="match status" value="2"/>
</dbReference>
<feature type="non-terminal residue" evidence="6">
    <location>
        <position position="1"/>
    </location>
</feature>
<dbReference type="Proteomes" id="UP001059596">
    <property type="component" value="Chromosome 3R"/>
</dbReference>
<protein>
    <recommendedName>
        <fullName evidence="5">Ig-like domain-containing protein</fullName>
    </recommendedName>
</protein>
<keyword evidence="4" id="KW-0175">Coiled coil</keyword>
<evidence type="ECO:0000256" key="3">
    <source>
        <dbReference type="ARBA" id="ARBA00023157"/>
    </source>
</evidence>
<feature type="coiled-coil region" evidence="4">
    <location>
        <begin position="199"/>
        <end position="229"/>
    </location>
</feature>
<feature type="domain" description="Ig-like" evidence="5">
    <location>
        <begin position="15"/>
        <end position="103"/>
    </location>
</feature>
<dbReference type="InterPro" id="IPR003599">
    <property type="entry name" value="Ig_sub"/>
</dbReference>
<dbReference type="Pfam" id="PF08205">
    <property type="entry name" value="C2-set_2"/>
    <property type="match status" value="1"/>
</dbReference>
<name>A0A9Q0BV70_9MUSC</name>
<proteinExistence type="predicted"/>
<evidence type="ECO:0000256" key="1">
    <source>
        <dbReference type="ARBA" id="ARBA00004167"/>
    </source>
</evidence>
<dbReference type="AlphaFoldDB" id="A0A9Q0BV70"/>
<dbReference type="PROSITE" id="PS50835">
    <property type="entry name" value="IG_LIKE"/>
    <property type="match status" value="1"/>
</dbReference>
<dbReference type="Gene3D" id="2.60.40.10">
    <property type="entry name" value="Immunoglobulins"/>
    <property type="match status" value="2"/>
</dbReference>
<organism evidence="6 7">
    <name type="scientific">Drosophila gunungcola</name>
    <name type="common">fruit fly</name>
    <dbReference type="NCBI Taxonomy" id="103775"/>
    <lineage>
        <taxon>Eukaryota</taxon>
        <taxon>Metazoa</taxon>
        <taxon>Ecdysozoa</taxon>
        <taxon>Arthropoda</taxon>
        <taxon>Hexapoda</taxon>
        <taxon>Insecta</taxon>
        <taxon>Pterygota</taxon>
        <taxon>Neoptera</taxon>
        <taxon>Endopterygota</taxon>
        <taxon>Diptera</taxon>
        <taxon>Brachycera</taxon>
        <taxon>Muscomorpha</taxon>
        <taxon>Ephydroidea</taxon>
        <taxon>Drosophilidae</taxon>
        <taxon>Drosophila</taxon>
        <taxon>Sophophora</taxon>
    </lineage>
</organism>
<dbReference type="InterPro" id="IPR013162">
    <property type="entry name" value="CD80_C2-set"/>
</dbReference>
<reference evidence="6" key="1">
    <citation type="journal article" date="2023" name="Genome Biol. Evol.">
        <title>Long-read-based Genome Assembly of Drosophila gunungcola Reveals Fewer Chemosensory Genes in Flower-breeding Species.</title>
        <authorList>
            <person name="Negi A."/>
            <person name="Liao B.Y."/>
            <person name="Yeh S.D."/>
        </authorList>
    </citation>
    <scope>NUCLEOTIDE SEQUENCE</scope>
    <source>
        <strain evidence="6">Sukarami</strain>
    </source>
</reference>
<keyword evidence="7" id="KW-1185">Reference proteome</keyword>
<evidence type="ECO:0000256" key="2">
    <source>
        <dbReference type="ARBA" id="ARBA00023136"/>
    </source>
</evidence>
<evidence type="ECO:0000256" key="4">
    <source>
        <dbReference type="SAM" id="Coils"/>
    </source>
</evidence>
<keyword evidence="3" id="KW-1015">Disulfide bond</keyword>
<comment type="caution">
    <text evidence="6">The sequence shown here is derived from an EMBL/GenBank/DDBJ whole genome shotgun (WGS) entry which is preliminary data.</text>
</comment>
<sequence>GQSDLNVKLVVPRYVERGSSATFRCTHNVQPEILFKVTWLKVDKGKFFEFINGRNPPFRNSTIEGAEIDWDHSNEQQVTLKDVQFDLSGQFYCEVSTDTPIFTKASADVLMSVFLPQPGPPTIKFRKRTPFAVGEKLFALCNTTRGRPAPHVTWLINGKKVHEFPHFLSHHHEGHGHHGSLYNNPFGSLANYHDVGEFHEVHQRNYDSNKKKLEQKKQQQMEMKKHRLRVWRVY</sequence>
<dbReference type="GO" id="GO:0016020">
    <property type="term" value="C:membrane"/>
    <property type="evidence" value="ECO:0007669"/>
    <property type="project" value="UniProtKB-SubCell"/>
</dbReference>
<dbReference type="InterPro" id="IPR036179">
    <property type="entry name" value="Ig-like_dom_sf"/>
</dbReference>
<dbReference type="PANTHER" id="PTHR21261">
    <property type="entry name" value="BEAT PROTEIN"/>
    <property type="match status" value="1"/>
</dbReference>
<gene>
    <name evidence="6" type="ORF">M5D96_002106</name>
</gene>